<keyword evidence="4 7" id="KW-0812">Transmembrane</keyword>
<organism evidence="9 10">
    <name type="scientific">Pelagicoccus albus</name>
    <dbReference type="NCBI Taxonomy" id="415222"/>
    <lineage>
        <taxon>Bacteria</taxon>
        <taxon>Pseudomonadati</taxon>
        <taxon>Verrucomicrobiota</taxon>
        <taxon>Opitutia</taxon>
        <taxon>Puniceicoccales</taxon>
        <taxon>Pelagicoccaceae</taxon>
        <taxon>Pelagicoccus</taxon>
    </lineage>
</organism>
<proteinExistence type="inferred from homology"/>
<keyword evidence="6 8" id="KW-0472">Membrane</keyword>
<dbReference type="RefSeq" id="WP_185661674.1">
    <property type="nucleotide sequence ID" value="NZ_CAWPOO010000013.1"/>
</dbReference>
<dbReference type="GO" id="GO:0015031">
    <property type="term" value="P:protein transport"/>
    <property type="evidence" value="ECO:0007669"/>
    <property type="project" value="UniProtKB-KW"/>
</dbReference>
<keyword evidence="5 8" id="KW-1133">Transmembrane helix</keyword>
<evidence type="ECO:0000313" key="9">
    <source>
        <dbReference type="EMBL" id="MBC2607809.1"/>
    </source>
</evidence>
<gene>
    <name evidence="9" type="ORF">H5P27_17275</name>
</gene>
<evidence type="ECO:0000313" key="10">
    <source>
        <dbReference type="Proteomes" id="UP000526501"/>
    </source>
</evidence>
<evidence type="ECO:0000256" key="6">
    <source>
        <dbReference type="ARBA" id="ARBA00023136"/>
    </source>
</evidence>
<dbReference type="EMBL" id="JACHVC010000013">
    <property type="protein sequence ID" value="MBC2607809.1"/>
    <property type="molecule type" value="Genomic_DNA"/>
</dbReference>
<evidence type="ECO:0000256" key="5">
    <source>
        <dbReference type="ARBA" id="ARBA00022989"/>
    </source>
</evidence>
<evidence type="ECO:0000256" key="2">
    <source>
        <dbReference type="ARBA" id="ARBA00005811"/>
    </source>
</evidence>
<name>A0A7X1B9H7_9BACT</name>
<comment type="similarity">
    <text evidence="2 7">Belongs to the ExbD/TolR family.</text>
</comment>
<dbReference type="PANTHER" id="PTHR30558:SF13">
    <property type="entry name" value="BIOPOLYMER TRANSPORT PROTEIN EXBD2"/>
    <property type="match status" value="1"/>
</dbReference>
<feature type="transmembrane region" description="Helical" evidence="8">
    <location>
        <begin position="20"/>
        <end position="38"/>
    </location>
</feature>
<dbReference type="PANTHER" id="PTHR30558">
    <property type="entry name" value="EXBD MEMBRANE COMPONENT OF PMF-DRIVEN MACROMOLECULE IMPORT SYSTEM"/>
    <property type="match status" value="1"/>
</dbReference>
<reference evidence="9 10" key="1">
    <citation type="submission" date="2020-07" db="EMBL/GenBank/DDBJ databases">
        <authorList>
            <person name="Feng X."/>
        </authorList>
    </citation>
    <scope>NUCLEOTIDE SEQUENCE [LARGE SCALE GENOMIC DNA]</scope>
    <source>
        <strain evidence="9 10">JCM23202</strain>
    </source>
</reference>
<comment type="subcellular location">
    <subcellularLocation>
        <location evidence="1">Cell membrane</location>
        <topology evidence="1">Single-pass membrane protein</topology>
    </subcellularLocation>
    <subcellularLocation>
        <location evidence="7">Cell membrane</location>
        <topology evidence="7">Single-pass type II membrane protein</topology>
    </subcellularLocation>
</comment>
<accession>A0A7X1B9H7</accession>
<keyword evidence="7" id="KW-0653">Protein transport</keyword>
<evidence type="ECO:0000256" key="3">
    <source>
        <dbReference type="ARBA" id="ARBA00022475"/>
    </source>
</evidence>
<dbReference type="AlphaFoldDB" id="A0A7X1B9H7"/>
<protein>
    <submittedName>
        <fullName evidence="9">Biopolymer transporter ExbD</fullName>
    </submittedName>
</protein>
<dbReference type="Pfam" id="PF02472">
    <property type="entry name" value="ExbD"/>
    <property type="match status" value="1"/>
</dbReference>
<keyword evidence="10" id="KW-1185">Reference proteome</keyword>
<keyword evidence="3" id="KW-1003">Cell membrane</keyword>
<evidence type="ECO:0000256" key="7">
    <source>
        <dbReference type="RuleBase" id="RU003879"/>
    </source>
</evidence>
<dbReference type="GO" id="GO:0022857">
    <property type="term" value="F:transmembrane transporter activity"/>
    <property type="evidence" value="ECO:0007669"/>
    <property type="project" value="InterPro"/>
</dbReference>
<dbReference type="Proteomes" id="UP000526501">
    <property type="component" value="Unassembled WGS sequence"/>
</dbReference>
<dbReference type="InterPro" id="IPR003400">
    <property type="entry name" value="ExbD"/>
</dbReference>
<evidence type="ECO:0000256" key="4">
    <source>
        <dbReference type="ARBA" id="ARBA00022692"/>
    </source>
</evidence>
<evidence type="ECO:0000256" key="1">
    <source>
        <dbReference type="ARBA" id="ARBA00004162"/>
    </source>
</evidence>
<comment type="caution">
    <text evidence="9">The sequence shown here is derived from an EMBL/GenBank/DDBJ whole genome shotgun (WGS) entry which is preliminary data.</text>
</comment>
<sequence length="133" mass="14349">MSLKHRKHKKEESEIDITPMLDVVFIMLIFFIVTTSFVKEKGIEVASPSSNASVKSDKGNIVIELDSAGTILVNKKAVSLEAVRPNVERLLAEMPDASVILASQKGSQVNDLVVIVDQARQAGASQVSLASTE</sequence>
<dbReference type="Gene3D" id="3.30.420.270">
    <property type="match status" value="1"/>
</dbReference>
<dbReference type="GO" id="GO:0005886">
    <property type="term" value="C:plasma membrane"/>
    <property type="evidence" value="ECO:0007669"/>
    <property type="project" value="UniProtKB-SubCell"/>
</dbReference>
<keyword evidence="7" id="KW-0813">Transport</keyword>
<evidence type="ECO:0000256" key="8">
    <source>
        <dbReference type="SAM" id="Phobius"/>
    </source>
</evidence>